<protein>
    <submittedName>
        <fullName evidence="2">T9SS type A sorting domain-containing protein</fullName>
    </submittedName>
</protein>
<dbReference type="Proteomes" id="UP000831796">
    <property type="component" value="Chromosome"/>
</dbReference>
<dbReference type="RefSeq" id="WP_244678151.1">
    <property type="nucleotide sequence ID" value="NZ_CP095046.1"/>
</dbReference>
<evidence type="ECO:0000313" key="2">
    <source>
        <dbReference type="EMBL" id="UOQ74815.1"/>
    </source>
</evidence>
<dbReference type="KEGG" id="hcu:MUN79_13650"/>
<sequence>MRLADGFSSAEKFLTLSSKARQSSVGLTTGTDVSQVVGAALGRLAPGDSTVVAFAVLGAPTLPALQAAAEAAGRRYRLLLPTRRAVPAVLWQAYPNPAHTKLQLEVPAGLGLHTLRLFTSVGQLVRQQAIAGTRPELDVRTLPAGIYLLQVQGPAQVLSRQIVVE</sequence>
<evidence type="ECO:0000259" key="1">
    <source>
        <dbReference type="Pfam" id="PF18962"/>
    </source>
</evidence>
<dbReference type="EMBL" id="CP095046">
    <property type="protein sequence ID" value="UOQ74815.1"/>
    <property type="molecule type" value="Genomic_DNA"/>
</dbReference>
<feature type="domain" description="Secretion system C-terminal sorting" evidence="1">
    <location>
        <begin position="94"/>
        <end position="163"/>
    </location>
</feature>
<dbReference type="NCBIfam" id="TIGR04183">
    <property type="entry name" value="Por_Secre_tail"/>
    <property type="match status" value="1"/>
</dbReference>
<dbReference type="InterPro" id="IPR026444">
    <property type="entry name" value="Secre_tail"/>
</dbReference>
<dbReference type="AlphaFoldDB" id="A0A8T9QC87"/>
<dbReference type="Pfam" id="PF18962">
    <property type="entry name" value="Por_Secre_tail"/>
    <property type="match status" value="1"/>
</dbReference>
<name>A0A8T9QC87_9BACT</name>
<gene>
    <name evidence="2" type="ORF">MUN79_13650</name>
</gene>
<accession>A0A8T9QC87</accession>
<evidence type="ECO:0000313" key="3">
    <source>
        <dbReference type="Proteomes" id="UP000831796"/>
    </source>
</evidence>
<organism evidence="2 3">
    <name type="scientific">Hymenobacter cellulosilyticus</name>
    <dbReference type="NCBI Taxonomy" id="2932248"/>
    <lineage>
        <taxon>Bacteria</taxon>
        <taxon>Pseudomonadati</taxon>
        <taxon>Bacteroidota</taxon>
        <taxon>Cytophagia</taxon>
        <taxon>Cytophagales</taxon>
        <taxon>Hymenobacteraceae</taxon>
        <taxon>Hymenobacter</taxon>
    </lineage>
</organism>
<proteinExistence type="predicted"/>
<reference evidence="2" key="1">
    <citation type="submission" date="2022-04" db="EMBL/GenBank/DDBJ databases">
        <title>Hymenobacter sp. isolated from the air.</title>
        <authorList>
            <person name="Won M."/>
            <person name="Lee C.-M."/>
            <person name="Woen H.-Y."/>
            <person name="Kwon S.-W."/>
        </authorList>
    </citation>
    <scope>NUCLEOTIDE SEQUENCE</scope>
    <source>
        <strain evidence="2">5116S-3</strain>
    </source>
</reference>
<keyword evidence="3" id="KW-1185">Reference proteome</keyword>